<dbReference type="Gene3D" id="2.160.20.80">
    <property type="entry name" value="E3 ubiquitin-protein ligase SopA"/>
    <property type="match status" value="1"/>
</dbReference>
<dbReference type="Gramene" id="PNW78275">
    <property type="protein sequence ID" value="PNW78275"/>
    <property type="gene ID" value="CHLRE_09g404000v5"/>
</dbReference>
<gene>
    <name evidence="2" type="ORF">CHLRE_09g404000v5</name>
</gene>
<name>A0A2K3DCL9_CHLRE</name>
<dbReference type="AlphaFoldDB" id="A0A2K3DCL9"/>
<dbReference type="SUPFAM" id="SSF141571">
    <property type="entry name" value="Pentapeptide repeat-like"/>
    <property type="match status" value="1"/>
</dbReference>
<dbReference type="Pfam" id="PF00805">
    <property type="entry name" value="Pentapeptide"/>
    <property type="match status" value="2"/>
</dbReference>
<accession>A0A2K3DCL9</accession>
<evidence type="ECO:0000313" key="2">
    <source>
        <dbReference type="EMBL" id="PNW78275.1"/>
    </source>
</evidence>
<dbReference type="STRING" id="3055.A0A2K3DCL9"/>
<dbReference type="ExpressionAtlas" id="A0A2K3DCL9">
    <property type="expression patterns" value="baseline and differential"/>
</dbReference>
<dbReference type="Proteomes" id="UP000006906">
    <property type="component" value="Chromosome 9"/>
</dbReference>
<dbReference type="PANTHER" id="PTHR47485:SF1">
    <property type="entry name" value="THYLAKOID LUMENAL 17.4 KDA PROTEIN, CHLOROPLASTIC"/>
    <property type="match status" value="1"/>
</dbReference>
<reference evidence="2 3" key="1">
    <citation type="journal article" date="2007" name="Science">
        <title>The Chlamydomonas genome reveals the evolution of key animal and plant functions.</title>
        <authorList>
            <person name="Merchant S.S."/>
            <person name="Prochnik S.E."/>
            <person name="Vallon O."/>
            <person name="Harris E.H."/>
            <person name="Karpowicz S.J."/>
            <person name="Witman G.B."/>
            <person name="Terry A."/>
            <person name="Salamov A."/>
            <person name="Fritz-Laylin L.K."/>
            <person name="Marechal-Drouard L."/>
            <person name="Marshall W.F."/>
            <person name="Qu L.H."/>
            <person name="Nelson D.R."/>
            <person name="Sanderfoot A.A."/>
            <person name="Spalding M.H."/>
            <person name="Kapitonov V.V."/>
            <person name="Ren Q."/>
            <person name="Ferris P."/>
            <person name="Lindquist E."/>
            <person name="Shapiro H."/>
            <person name="Lucas S.M."/>
            <person name="Grimwood J."/>
            <person name="Schmutz J."/>
            <person name="Cardol P."/>
            <person name="Cerutti H."/>
            <person name="Chanfreau G."/>
            <person name="Chen C.L."/>
            <person name="Cognat V."/>
            <person name="Croft M.T."/>
            <person name="Dent R."/>
            <person name="Dutcher S."/>
            <person name="Fernandez E."/>
            <person name="Fukuzawa H."/>
            <person name="Gonzalez-Ballester D."/>
            <person name="Gonzalez-Halphen D."/>
            <person name="Hallmann A."/>
            <person name="Hanikenne M."/>
            <person name="Hippler M."/>
            <person name="Inwood W."/>
            <person name="Jabbari K."/>
            <person name="Kalanon M."/>
            <person name="Kuras R."/>
            <person name="Lefebvre P.A."/>
            <person name="Lemaire S.D."/>
            <person name="Lobanov A.V."/>
            <person name="Lohr M."/>
            <person name="Manuell A."/>
            <person name="Meier I."/>
            <person name="Mets L."/>
            <person name="Mittag M."/>
            <person name="Mittelmeier T."/>
            <person name="Moroney J.V."/>
            <person name="Moseley J."/>
            <person name="Napoli C."/>
            <person name="Nedelcu A.M."/>
            <person name="Niyogi K."/>
            <person name="Novoselov S.V."/>
            <person name="Paulsen I.T."/>
            <person name="Pazour G."/>
            <person name="Purton S."/>
            <person name="Ral J.P."/>
            <person name="Riano-Pachon D.M."/>
            <person name="Riekhof W."/>
            <person name="Rymarquis L."/>
            <person name="Schroda M."/>
            <person name="Stern D."/>
            <person name="Umen J."/>
            <person name="Willows R."/>
            <person name="Wilson N."/>
            <person name="Zimmer S.L."/>
            <person name="Allmer J."/>
            <person name="Balk J."/>
            <person name="Bisova K."/>
            <person name="Chen C.J."/>
            <person name="Elias M."/>
            <person name="Gendler K."/>
            <person name="Hauser C."/>
            <person name="Lamb M.R."/>
            <person name="Ledford H."/>
            <person name="Long J.C."/>
            <person name="Minagawa J."/>
            <person name="Page M.D."/>
            <person name="Pan J."/>
            <person name="Pootakham W."/>
            <person name="Roje S."/>
            <person name="Rose A."/>
            <person name="Stahlberg E."/>
            <person name="Terauchi A.M."/>
            <person name="Yang P."/>
            <person name="Ball S."/>
            <person name="Bowler C."/>
            <person name="Dieckmann C.L."/>
            <person name="Gladyshev V.N."/>
            <person name="Green P."/>
            <person name="Jorgensen R."/>
            <person name="Mayfield S."/>
            <person name="Mueller-Roeber B."/>
            <person name="Rajamani S."/>
            <person name="Sayre R.T."/>
            <person name="Brokstein P."/>
            <person name="Dubchak I."/>
            <person name="Goodstein D."/>
            <person name="Hornick L."/>
            <person name="Huang Y.W."/>
            <person name="Jhaveri J."/>
            <person name="Luo Y."/>
            <person name="Martinez D."/>
            <person name="Ngau W.C."/>
            <person name="Otillar B."/>
            <person name="Poliakov A."/>
            <person name="Porter A."/>
            <person name="Szajkowski L."/>
            <person name="Werner G."/>
            <person name="Zhou K."/>
            <person name="Grigoriev I.V."/>
            <person name="Rokhsar D.S."/>
            <person name="Grossman A.R."/>
        </authorList>
    </citation>
    <scope>NUCLEOTIDE SEQUENCE [LARGE SCALE GENOMIC DNA]</scope>
    <source>
        <strain evidence="3">CC-503</strain>
    </source>
</reference>
<dbReference type="InterPro" id="IPR001646">
    <property type="entry name" value="5peptide_repeat"/>
</dbReference>
<dbReference type="RefSeq" id="XP_001695129.2">
    <property type="nucleotide sequence ID" value="XM_001695077.2"/>
</dbReference>
<proteinExistence type="predicted"/>
<dbReference type="InParanoid" id="A0A2K3DCL9"/>
<dbReference type="OrthoDB" id="9989223at2759"/>
<sequence>MSLKMQRSASTVKRAGRSAMAVRCQAGRPSMPALAAAVATGVAASLLSANMAMAEFRLPPIDKTDPNRCDRGYVGNTIGQANAVSDKILDMRLCSYAGKDLHGRVLAGALLADADLSNTNLQEAVLTKAYAVKANFEGADMTNAVVDRVDFTNANLKRVKFINTVVTGASFAGADLEGSVWEDALIGSQDVGKLCENPTLTGESRAQVGCRAVRK</sequence>
<keyword evidence="3" id="KW-1185">Reference proteome</keyword>
<organism evidence="2 3">
    <name type="scientific">Chlamydomonas reinhardtii</name>
    <name type="common">Chlamydomonas smithii</name>
    <dbReference type="NCBI Taxonomy" id="3055"/>
    <lineage>
        <taxon>Eukaryota</taxon>
        <taxon>Viridiplantae</taxon>
        <taxon>Chlorophyta</taxon>
        <taxon>core chlorophytes</taxon>
        <taxon>Chlorophyceae</taxon>
        <taxon>CS clade</taxon>
        <taxon>Chlamydomonadales</taxon>
        <taxon>Chlamydomonadaceae</taxon>
        <taxon>Chlamydomonas</taxon>
    </lineage>
</organism>
<dbReference type="KEGG" id="cre:CHLRE_09g404000v5"/>
<protein>
    <recommendedName>
        <fullName evidence="4">Thylakoid lumenal 17.4 kDa protein, chloroplastic</fullName>
    </recommendedName>
</protein>
<keyword evidence="1" id="KW-0677">Repeat</keyword>
<dbReference type="PANTHER" id="PTHR47485">
    <property type="entry name" value="THYLAKOID LUMENAL 17.4 KDA PROTEIN, CHLOROPLASTIC"/>
    <property type="match status" value="1"/>
</dbReference>
<evidence type="ECO:0008006" key="4">
    <source>
        <dbReference type="Google" id="ProtNLM"/>
    </source>
</evidence>
<dbReference type="OMA" id="GALFKNT"/>
<dbReference type="PaxDb" id="3055-EDP01837"/>
<dbReference type="GeneID" id="5720757"/>
<evidence type="ECO:0000256" key="1">
    <source>
        <dbReference type="ARBA" id="ARBA00022737"/>
    </source>
</evidence>
<evidence type="ECO:0000313" key="3">
    <source>
        <dbReference type="Proteomes" id="UP000006906"/>
    </source>
</evidence>
<dbReference type="FunCoup" id="A0A2K3DCL9">
    <property type="interactions" value="603"/>
</dbReference>
<dbReference type="EMBL" id="CM008970">
    <property type="protein sequence ID" value="PNW78275.1"/>
    <property type="molecule type" value="Genomic_DNA"/>
</dbReference>